<keyword evidence="6 10" id="KW-0812">Transmembrane</keyword>
<comment type="subcellular location">
    <subcellularLocation>
        <location evidence="1">Endoplasmic reticulum membrane</location>
        <topology evidence="1">Multi-pass membrane protein</topology>
    </subcellularLocation>
</comment>
<protein>
    <recommendedName>
        <fullName evidence="13">Glycosyltransferase RgtA/B/C/D-like domain-containing protein</fullName>
    </recommendedName>
</protein>
<evidence type="ECO:0000256" key="4">
    <source>
        <dbReference type="ARBA" id="ARBA00022676"/>
    </source>
</evidence>
<comment type="caution">
    <text evidence="11">The sequence shown here is derived from an EMBL/GenBank/DDBJ whole genome shotgun (WGS) entry which is preliminary data.</text>
</comment>
<dbReference type="GO" id="GO:0004376">
    <property type="term" value="F:GPI mannosyltransferase activity"/>
    <property type="evidence" value="ECO:0007669"/>
    <property type="project" value="InterPro"/>
</dbReference>
<sequence length="395" mass="43676">MTGSEVAGSSISAPERDSRPGQILWLFVAIKIGLFGTALLANQLLPFDRYLYDVNLVWPLRDLPAIFETLNTWDTQHYLLLSQQGYGTNPMSNAFYPLYPFLIWLCTPLFLGHELIAALVIANLASLAVPIYMYRLGTLFMSKEQAFKGTLLLLAFPTAFYLSAAYTESLFLLFSVAAFYHLFKGEVARASVFCFLLPLVRAQALLFVLPLAVMFVQAAMAKPGPKAGLRYALRTFLPPAMATALGIGAYLVFCRIALGSFFAGIDAQGLFVAGNSIANVFALDRWFVRNFVDVGLILHGYTNSIIDRVAFALCLPLLFWVYRTQEKALFVFALLTLLVPALAGSLMSYTRFLLAVFPLFMAGGALLKHAERLAVVMFALQVLLFVLHATGRWVA</sequence>
<feature type="transmembrane region" description="Helical" evidence="10">
    <location>
        <begin position="270"/>
        <end position="288"/>
    </location>
</feature>
<feature type="transmembrane region" description="Helical" evidence="10">
    <location>
        <begin position="116"/>
        <end position="134"/>
    </location>
</feature>
<dbReference type="GO" id="GO:0016020">
    <property type="term" value="C:membrane"/>
    <property type="evidence" value="ECO:0007669"/>
    <property type="project" value="GOC"/>
</dbReference>
<evidence type="ECO:0000256" key="6">
    <source>
        <dbReference type="ARBA" id="ARBA00022692"/>
    </source>
</evidence>
<dbReference type="GO" id="GO:0031501">
    <property type="term" value="C:mannosyltransferase complex"/>
    <property type="evidence" value="ECO:0007669"/>
    <property type="project" value="TreeGrafter"/>
</dbReference>
<keyword evidence="4" id="KW-0328">Glycosyltransferase</keyword>
<keyword evidence="5" id="KW-0808">Transferase</keyword>
<feature type="transmembrane region" description="Helical" evidence="10">
    <location>
        <begin position="300"/>
        <end position="321"/>
    </location>
</feature>
<name>A0A933KXV0_9HYPH</name>
<feature type="transmembrane region" description="Helical" evidence="10">
    <location>
        <begin position="23"/>
        <end position="45"/>
    </location>
</feature>
<evidence type="ECO:0000256" key="5">
    <source>
        <dbReference type="ARBA" id="ARBA00022679"/>
    </source>
</evidence>
<keyword evidence="7" id="KW-0256">Endoplasmic reticulum</keyword>
<evidence type="ECO:0000256" key="3">
    <source>
        <dbReference type="ARBA" id="ARBA00022502"/>
    </source>
</evidence>
<organism evidence="11 12">
    <name type="scientific">Devosia nanyangense</name>
    <dbReference type="NCBI Taxonomy" id="1228055"/>
    <lineage>
        <taxon>Bacteria</taxon>
        <taxon>Pseudomonadati</taxon>
        <taxon>Pseudomonadota</taxon>
        <taxon>Alphaproteobacteria</taxon>
        <taxon>Hyphomicrobiales</taxon>
        <taxon>Devosiaceae</taxon>
        <taxon>Devosia</taxon>
    </lineage>
</organism>
<reference evidence="11" key="1">
    <citation type="submission" date="2020-07" db="EMBL/GenBank/DDBJ databases">
        <title>Huge and variable diversity of episymbiotic CPR bacteria and DPANN archaea in groundwater ecosystems.</title>
        <authorList>
            <person name="He C.Y."/>
            <person name="Keren R."/>
            <person name="Whittaker M."/>
            <person name="Farag I.F."/>
            <person name="Doudna J."/>
            <person name="Cate J.H.D."/>
            <person name="Banfield J.F."/>
        </authorList>
    </citation>
    <scope>NUCLEOTIDE SEQUENCE</scope>
    <source>
        <strain evidence="11">NC_groundwater_1586_Pr3_B-0.1um_66_15</strain>
    </source>
</reference>
<evidence type="ECO:0000256" key="1">
    <source>
        <dbReference type="ARBA" id="ARBA00004477"/>
    </source>
</evidence>
<dbReference type="Proteomes" id="UP000782610">
    <property type="component" value="Unassembled WGS sequence"/>
</dbReference>
<feature type="transmembrane region" description="Helical" evidence="10">
    <location>
        <begin position="154"/>
        <end position="180"/>
    </location>
</feature>
<dbReference type="PANTHER" id="PTHR12468:SF2">
    <property type="entry name" value="GPI MANNOSYLTRANSFERASE 2"/>
    <property type="match status" value="1"/>
</dbReference>
<dbReference type="GO" id="GO:0000009">
    <property type="term" value="F:alpha-1,6-mannosyltransferase activity"/>
    <property type="evidence" value="ECO:0007669"/>
    <property type="project" value="InterPro"/>
</dbReference>
<dbReference type="Pfam" id="PF04188">
    <property type="entry name" value="Mannosyl_trans2"/>
    <property type="match status" value="1"/>
</dbReference>
<dbReference type="PANTHER" id="PTHR12468">
    <property type="entry name" value="GPI MANNOSYLTRANSFERASE 2"/>
    <property type="match status" value="1"/>
</dbReference>
<comment type="pathway">
    <text evidence="2">Glycolipid biosynthesis; glycosylphosphatidylinositol-anchor biosynthesis.</text>
</comment>
<accession>A0A933KXV0</accession>
<dbReference type="AlphaFoldDB" id="A0A933KXV0"/>
<feature type="transmembrane region" description="Helical" evidence="10">
    <location>
        <begin position="192"/>
        <end position="216"/>
    </location>
</feature>
<gene>
    <name evidence="11" type="ORF">HY834_01040</name>
</gene>
<evidence type="ECO:0000256" key="7">
    <source>
        <dbReference type="ARBA" id="ARBA00022824"/>
    </source>
</evidence>
<feature type="transmembrane region" description="Helical" evidence="10">
    <location>
        <begin position="236"/>
        <end position="258"/>
    </location>
</feature>
<feature type="transmembrane region" description="Helical" evidence="10">
    <location>
        <begin position="328"/>
        <end position="343"/>
    </location>
</feature>
<evidence type="ECO:0000256" key="2">
    <source>
        <dbReference type="ARBA" id="ARBA00004687"/>
    </source>
</evidence>
<feature type="transmembrane region" description="Helical" evidence="10">
    <location>
        <begin position="374"/>
        <end position="394"/>
    </location>
</feature>
<evidence type="ECO:0000256" key="10">
    <source>
        <dbReference type="SAM" id="Phobius"/>
    </source>
</evidence>
<evidence type="ECO:0000256" key="9">
    <source>
        <dbReference type="ARBA" id="ARBA00023136"/>
    </source>
</evidence>
<evidence type="ECO:0008006" key="13">
    <source>
        <dbReference type="Google" id="ProtNLM"/>
    </source>
</evidence>
<feature type="transmembrane region" description="Helical" evidence="10">
    <location>
        <begin position="94"/>
        <end position="111"/>
    </location>
</feature>
<keyword evidence="3" id="KW-0337">GPI-anchor biosynthesis</keyword>
<evidence type="ECO:0000256" key="8">
    <source>
        <dbReference type="ARBA" id="ARBA00022989"/>
    </source>
</evidence>
<evidence type="ECO:0000313" key="12">
    <source>
        <dbReference type="Proteomes" id="UP000782610"/>
    </source>
</evidence>
<dbReference type="EMBL" id="JACRAF010000004">
    <property type="protein sequence ID" value="MBI4920308.1"/>
    <property type="molecule type" value="Genomic_DNA"/>
</dbReference>
<proteinExistence type="predicted"/>
<keyword evidence="8 10" id="KW-1133">Transmembrane helix</keyword>
<dbReference type="InterPro" id="IPR007315">
    <property type="entry name" value="PIG-V/Gpi18"/>
</dbReference>
<dbReference type="GO" id="GO:0006506">
    <property type="term" value="P:GPI anchor biosynthetic process"/>
    <property type="evidence" value="ECO:0007669"/>
    <property type="project" value="UniProtKB-KW"/>
</dbReference>
<keyword evidence="9 10" id="KW-0472">Membrane</keyword>
<evidence type="ECO:0000313" key="11">
    <source>
        <dbReference type="EMBL" id="MBI4920308.1"/>
    </source>
</evidence>